<evidence type="ECO:0000313" key="1">
    <source>
        <dbReference type="EMBL" id="MQX52279.1"/>
    </source>
</evidence>
<protein>
    <submittedName>
        <fullName evidence="1">Uncharacterized protein</fullName>
    </submittedName>
</protein>
<sequence>MKSHWKFWCDAKNEKNAGVVFSKLRNSFFLNVVDHAIDPYHKGGYVISLVAAGRAATWNDHVVEVIAAGQALGRGWTISGDINDEAEGWSNESNVTGITSVQWACDMRYGS</sequence>
<dbReference type="EMBL" id="WIRE01000001">
    <property type="protein sequence ID" value="MQX52279.1"/>
    <property type="molecule type" value="Genomic_DNA"/>
</dbReference>
<accession>A0A6N7LPX6</accession>
<dbReference type="Proteomes" id="UP000469421">
    <property type="component" value="Unassembled WGS sequence"/>
</dbReference>
<dbReference type="AlphaFoldDB" id="A0A6N7LPX6"/>
<name>A0A6N7LPX6_9GAMM</name>
<proteinExistence type="predicted"/>
<dbReference type="RefSeq" id="WP_153499003.1">
    <property type="nucleotide sequence ID" value="NZ_WIRE01000001.1"/>
</dbReference>
<keyword evidence="2" id="KW-1185">Reference proteome</keyword>
<reference evidence="1 2" key="1">
    <citation type="submission" date="2019-10" db="EMBL/GenBank/DDBJ databases">
        <title>Alcanivorax sp.PA15-N-34 draft genome sequence.</title>
        <authorList>
            <person name="Liao X."/>
            <person name="Shao Z."/>
        </authorList>
    </citation>
    <scope>NUCLEOTIDE SEQUENCE [LARGE SCALE GENOMIC DNA]</scope>
    <source>
        <strain evidence="1 2">PA15-N-34</strain>
    </source>
</reference>
<evidence type="ECO:0000313" key="2">
    <source>
        <dbReference type="Proteomes" id="UP000469421"/>
    </source>
</evidence>
<comment type="caution">
    <text evidence="1">The sequence shown here is derived from an EMBL/GenBank/DDBJ whole genome shotgun (WGS) entry which is preliminary data.</text>
</comment>
<organism evidence="1 2">
    <name type="scientific">Alcanivorax sediminis</name>
    <dbReference type="NCBI Taxonomy" id="2663008"/>
    <lineage>
        <taxon>Bacteria</taxon>
        <taxon>Pseudomonadati</taxon>
        <taxon>Pseudomonadota</taxon>
        <taxon>Gammaproteobacteria</taxon>
        <taxon>Oceanospirillales</taxon>
        <taxon>Alcanivoracaceae</taxon>
        <taxon>Alcanivorax</taxon>
    </lineage>
</organism>
<gene>
    <name evidence="1" type="ORF">GFN93_03400</name>
</gene>